<dbReference type="InterPro" id="IPR022770">
    <property type="entry name" value="IucA/IucC-like_C"/>
</dbReference>
<name>A0ABV6NIK1_9BACI</name>
<protein>
    <submittedName>
        <fullName evidence="3">IucA/IucC family C-terminal-domain containing protein</fullName>
    </submittedName>
</protein>
<evidence type="ECO:0000259" key="1">
    <source>
        <dbReference type="Pfam" id="PF06276"/>
    </source>
</evidence>
<evidence type="ECO:0000259" key="2">
    <source>
        <dbReference type="Pfam" id="PF11575"/>
    </source>
</evidence>
<comment type="caution">
    <text evidence="3">The sequence shown here is derived from an EMBL/GenBank/DDBJ whole genome shotgun (WGS) entry which is preliminary data.</text>
</comment>
<dbReference type="InterPro" id="IPR024726">
    <property type="entry name" value="FhuF_C"/>
</dbReference>
<reference evidence="3 4" key="1">
    <citation type="submission" date="2024-09" db="EMBL/GenBank/DDBJ databases">
        <authorList>
            <person name="Sun Q."/>
            <person name="Mori K."/>
        </authorList>
    </citation>
    <scope>NUCLEOTIDE SEQUENCE [LARGE SCALE GENOMIC DNA]</scope>
    <source>
        <strain evidence="3 4">NCAIM B.02301</strain>
    </source>
</reference>
<accession>A0ABV6NIK1</accession>
<proteinExistence type="predicted"/>
<sequence length="256" mass="30225">MRKCSLQTEDRLLLENYRICFKDEQRTSYMDVNDILDQDKLSSFLTWVQNELQAPDLLVAASAFSKRYSYLMVVPALFTFSLLNKQLNMSVSNLSLLSSISENKWLPRLFIKDPNAFLFETDQERAESRDKLIETIFAHHLSPLWDRLSVISKIPQYILWENTAVYLFWVYESLLNRADLTANDRVVIKSDFNYIIYEAHARLFGCFTKDNPFETYYNHRKKIDGTYIRIRKTCCFSYKLSADLKMCNSCPKKDRC</sequence>
<dbReference type="Pfam" id="PF11575">
    <property type="entry name" value="FhuF_C"/>
    <property type="match status" value="1"/>
</dbReference>
<dbReference type="EMBL" id="JBHLTR010000031">
    <property type="protein sequence ID" value="MFC0560577.1"/>
    <property type="molecule type" value="Genomic_DNA"/>
</dbReference>
<evidence type="ECO:0000313" key="3">
    <source>
        <dbReference type="EMBL" id="MFC0560577.1"/>
    </source>
</evidence>
<organism evidence="3 4">
    <name type="scientific">Halalkalibacter alkalisediminis</name>
    <dbReference type="NCBI Taxonomy" id="935616"/>
    <lineage>
        <taxon>Bacteria</taxon>
        <taxon>Bacillati</taxon>
        <taxon>Bacillota</taxon>
        <taxon>Bacilli</taxon>
        <taxon>Bacillales</taxon>
        <taxon>Bacillaceae</taxon>
        <taxon>Halalkalibacter</taxon>
    </lineage>
</organism>
<dbReference type="Proteomes" id="UP001589833">
    <property type="component" value="Unassembled WGS sequence"/>
</dbReference>
<dbReference type="Pfam" id="PF06276">
    <property type="entry name" value="FhuF"/>
    <property type="match status" value="1"/>
</dbReference>
<dbReference type="RefSeq" id="WP_273844261.1">
    <property type="nucleotide sequence ID" value="NZ_JAQQWT010000008.1"/>
</dbReference>
<keyword evidence="4" id="KW-1185">Reference proteome</keyword>
<feature type="domain" description="Ferric siderophore reductase C-terminal" evidence="2">
    <location>
        <begin position="231"/>
        <end position="252"/>
    </location>
</feature>
<feature type="domain" description="Aerobactin siderophore biosynthesis IucA/IucC-like C-terminal" evidence="1">
    <location>
        <begin position="62"/>
        <end position="193"/>
    </location>
</feature>
<gene>
    <name evidence="3" type="ORF">ACFFH4_16420</name>
</gene>
<evidence type="ECO:0000313" key="4">
    <source>
        <dbReference type="Proteomes" id="UP001589833"/>
    </source>
</evidence>